<proteinExistence type="predicted"/>
<gene>
    <name evidence="2" type="ORF">BDW02DRAFT_639333</name>
</gene>
<evidence type="ECO:0008006" key="4">
    <source>
        <dbReference type="Google" id="ProtNLM"/>
    </source>
</evidence>
<dbReference type="Proteomes" id="UP000800040">
    <property type="component" value="Unassembled WGS sequence"/>
</dbReference>
<feature type="region of interest" description="Disordered" evidence="1">
    <location>
        <begin position="1"/>
        <end position="21"/>
    </location>
</feature>
<accession>A0A6A5KG90</accession>
<evidence type="ECO:0000313" key="2">
    <source>
        <dbReference type="EMBL" id="KAF1834392.1"/>
    </source>
</evidence>
<name>A0A6A5KG90_9PLEO</name>
<sequence>MDLKNTNRGHRNNNPPNTNMATLPASAQIAQFQSTIENLNGGYNLRNWSFAARSALLPQTTITLQVTERNGQKANIQVPKLALLAASPQFQRHMKHRPQDTHIALIHQRLDADALRTIRSWLYSICTEPHFTRLPLEQDVEKMLALRLTAKIMGMAQYITHVTESYICGLGLRIPPPSELVTVVAFTRDRGVTDPALEALANRVAYLCTFHEVDADTESAYGEVLGDERFGRLLGAVKVEKVEAIRERGWMAVYRRVLAEYG</sequence>
<evidence type="ECO:0000313" key="3">
    <source>
        <dbReference type="Proteomes" id="UP000800040"/>
    </source>
</evidence>
<keyword evidence="3" id="KW-1185">Reference proteome</keyword>
<evidence type="ECO:0000256" key="1">
    <source>
        <dbReference type="SAM" id="MobiDB-lite"/>
    </source>
</evidence>
<organism evidence="2 3">
    <name type="scientific">Decorospora gaudefroyi</name>
    <dbReference type="NCBI Taxonomy" id="184978"/>
    <lineage>
        <taxon>Eukaryota</taxon>
        <taxon>Fungi</taxon>
        <taxon>Dikarya</taxon>
        <taxon>Ascomycota</taxon>
        <taxon>Pezizomycotina</taxon>
        <taxon>Dothideomycetes</taxon>
        <taxon>Pleosporomycetidae</taxon>
        <taxon>Pleosporales</taxon>
        <taxon>Pleosporineae</taxon>
        <taxon>Pleosporaceae</taxon>
        <taxon>Decorospora</taxon>
    </lineage>
</organism>
<dbReference type="EMBL" id="ML975302">
    <property type="protein sequence ID" value="KAF1834392.1"/>
    <property type="molecule type" value="Genomic_DNA"/>
</dbReference>
<dbReference type="AlphaFoldDB" id="A0A6A5KG90"/>
<dbReference type="OrthoDB" id="3789852at2759"/>
<reference evidence="2" key="1">
    <citation type="submission" date="2020-01" db="EMBL/GenBank/DDBJ databases">
        <authorList>
            <consortium name="DOE Joint Genome Institute"/>
            <person name="Haridas S."/>
            <person name="Albert R."/>
            <person name="Binder M."/>
            <person name="Bloem J."/>
            <person name="Labutti K."/>
            <person name="Salamov A."/>
            <person name="Andreopoulos B."/>
            <person name="Baker S.E."/>
            <person name="Barry K."/>
            <person name="Bills G."/>
            <person name="Bluhm B.H."/>
            <person name="Cannon C."/>
            <person name="Castanera R."/>
            <person name="Culley D.E."/>
            <person name="Daum C."/>
            <person name="Ezra D."/>
            <person name="Gonzalez J.B."/>
            <person name="Henrissat B."/>
            <person name="Kuo A."/>
            <person name="Liang C."/>
            <person name="Lipzen A."/>
            <person name="Lutzoni F."/>
            <person name="Magnuson J."/>
            <person name="Mondo S."/>
            <person name="Nolan M."/>
            <person name="Ohm R."/>
            <person name="Pangilinan J."/>
            <person name="Park H.-J."/>
            <person name="Ramirez L."/>
            <person name="Alfaro M."/>
            <person name="Sun H."/>
            <person name="Tritt A."/>
            <person name="Yoshinaga Y."/>
            <person name="Zwiers L.-H."/>
            <person name="Turgeon B.G."/>
            <person name="Goodwin S.B."/>
            <person name="Spatafora J.W."/>
            <person name="Crous P.W."/>
            <person name="Grigoriev I.V."/>
        </authorList>
    </citation>
    <scope>NUCLEOTIDE SEQUENCE</scope>
    <source>
        <strain evidence="2">P77</strain>
    </source>
</reference>
<protein>
    <recommendedName>
        <fullName evidence="4">BTB domain-containing protein</fullName>
    </recommendedName>
</protein>